<dbReference type="Proteomes" id="UP000464378">
    <property type="component" value="Chromosome"/>
</dbReference>
<organism evidence="2">
    <name type="scientific">Tuwongella immobilis</name>
    <dbReference type="NCBI Taxonomy" id="692036"/>
    <lineage>
        <taxon>Bacteria</taxon>
        <taxon>Pseudomonadati</taxon>
        <taxon>Planctomycetota</taxon>
        <taxon>Planctomycetia</taxon>
        <taxon>Gemmatales</taxon>
        <taxon>Gemmataceae</taxon>
        <taxon>Tuwongella</taxon>
    </lineage>
</organism>
<dbReference type="RefSeq" id="WP_197740720.1">
    <property type="nucleotide sequence ID" value="NZ_LR593887.1"/>
</dbReference>
<dbReference type="KEGG" id="tim:GMBLW1_05230"/>
<dbReference type="InParanoid" id="A0A6C2YQ13"/>
<dbReference type="EMBL" id="LR593887">
    <property type="protein sequence ID" value="VTS04246.1"/>
    <property type="molecule type" value="Genomic_DNA"/>
</dbReference>
<accession>A0A6C2YQ13</accession>
<sequence>MSEQPPEPKNLPGILPDGEGVFTAYEIHDPWDMPLVTAPIDRTWMEEAHQRHPYRCLPLVMANQSGWMLLSPCTFRVFWYGGMLMTDLEVEFVNGVKDPRITSHFGNAVLTFSMPYLFRTPPGINLWVKGPSNWIKDGIQPLEGIVESDWSAATFTMNWKMTRPNTWITFEQGEPFCMLVPVPRGLAESFQTQSVPLAANTDLHEQYKRWEAGRSRFLEGLSKHEEAIVKQGWQKEYFQGKMGSGGRFDQHQTHLSLKPFTRKKPNAG</sequence>
<dbReference type="InterPro" id="IPR045709">
    <property type="entry name" value="DUF6065"/>
</dbReference>
<dbReference type="AlphaFoldDB" id="A0A6C2YQ13"/>
<evidence type="ECO:0000313" key="3">
    <source>
        <dbReference type="Proteomes" id="UP000464378"/>
    </source>
</evidence>
<keyword evidence="3" id="KW-1185">Reference proteome</keyword>
<name>A0A6C2YQ13_9BACT</name>
<protein>
    <submittedName>
        <fullName evidence="2">Uncharacterized protein</fullName>
    </submittedName>
</protein>
<evidence type="ECO:0000256" key="1">
    <source>
        <dbReference type="SAM" id="MobiDB-lite"/>
    </source>
</evidence>
<reference evidence="2" key="1">
    <citation type="submission" date="2019-04" db="EMBL/GenBank/DDBJ databases">
        <authorList>
            <consortium name="Science for Life Laboratories"/>
        </authorList>
    </citation>
    <scope>NUCLEOTIDE SEQUENCE</scope>
    <source>
        <strain evidence="2">MBLW1</strain>
    </source>
</reference>
<proteinExistence type="predicted"/>
<feature type="region of interest" description="Disordered" evidence="1">
    <location>
        <begin position="245"/>
        <end position="268"/>
    </location>
</feature>
<dbReference type="EMBL" id="LR586016">
    <property type="protein sequence ID" value="VIP03437.1"/>
    <property type="molecule type" value="Genomic_DNA"/>
</dbReference>
<gene>
    <name evidence="2" type="ORF">GMBLW1_05230</name>
</gene>
<evidence type="ECO:0000313" key="2">
    <source>
        <dbReference type="EMBL" id="VIP03437.1"/>
    </source>
</evidence>
<dbReference type="Pfam" id="PF19541">
    <property type="entry name" value="DUF6065"/>
    <property type="match status" value="1"/>
</dbReference>